<comment type="caution">
    <text evidence="2">The sequence shown here is derived from an EMBL/GenBank/DDBJ whole genome shotgun (WGS) entry which is preliminary data.</text>
</comment>
<dbReference type="Proteomes" id="UP000477386">
    <property type="component" value="Unassembled WGS sequence"/>
</dbReference>
<organism evidence="2 3">
    <name type="scientific">Spirosoma agri</name>
    <dbReference type="NCBI Taxonomy" id="1987381"/>
    <lineage>
        <taxon>Bacteria</taxon>
        <taxon>Pseudomonadati</taxon>
        <taxon>Bacteroidota</taxon>
        <taxon>Cytophagia</taxon>
        <taxon>Cytophagales</taxon>
        <taxon>Cytophagaceae</taxon>
        <taxon>Spirosoma</taxon>
    </lineage>
</organism>
<sequence>MSCNSRTGQLPHPTSSTPDFLRYAKSALDAIFAFDYNYQKVGVMLTDLVPA</sequence>
<dbReference type="InterPro" id="IPR017961">
    <property type="entry name" value="DNA_pol_Y-fam_little_finger"/>
</dbReference>
<reference evidence="2 3" key="1">
    <citation type="submission" date="2020-02" db="EMBL/GenBank/DDBJ databases">
        <title>Draft genome sequence of two Spirosoma agri KCTC 52727 and Spirosoma terrae KCTC 52035.</title>
        <authorList>
            <person name="Rojas J."/>
            <person name="Ambika Manirajan B."/>
            <person name="Ratering S."/>
            <person name="Suarez C."/>
            <person name="Schnell S."/>
        </authorList>
    </citation>
    <scope>NUCLEOTIDE SEQUENCE [LARGE SCALE GENOMIC DNA]</scope>
    <source>
        <strain evidence="2 3">KCTC 52727</strain>
    </source>
</reference>
<dbReference type="GO" id="GO:0003684">
    <property type="term" value="F:damaged DNA binding"/>
    <property type="evidence" value="ECO:0007669"/>
    <property type="project" value="InterPro"/>
</dbReference>
<proteinExistence type="predicted"/>
<gene>
    <name evidence="2" type="ORF">GK091_08575</name>
</gene>
<evidence type="ECO:0000259" key="1">
    <source>
        <dbReference type="Pfam" id="PF11799"/>
    </source>
</evidence>
<dbReference type="RefSeq" id="WP_164040655.1">
    <property type="nucleotide sequence ID" value="NZ_JAAGNZ010000001.1"/>
</dbReference>
<dbReference type="Pfam" id="PF11799">
    <property type="entry name" value="IMS_C"/>
    <property type="match status" value="1"/>
</dbReference>
<feature type="domain" description="DNA polymerase Y-family little finger" evidence="1">
    <location>
        <begin position="5"/>
        <end position="50"/>
    </location>
</feature>
<dbReference type="EMBL" id="JAAGNZ010000001">
    <property type="protein sequence ID" value="NEU66932.1"/>
    <property type="molecule type" value="Genomic_DNA"/>
</dbReference>
<dbReference type="GO" id="GO:0006281">
    <property type="term" value="P:DNA repair"/>
    <property type="evidence" value="ECO:0007669"/>
    <property type="project" value="InterPro"/>
</dbReference>
<dbReference type="AlphaFoldDB" id="A0A6M0IGJ2"/>
<protein>
    <recommendedName>
        <fullName evidence="1">DNA polymerase Y-family little finger domain-containing protein</fullName>
    </recommendedName>
</protein>
<evidence type="ECO:0000313" key="3">
    <source>
        <dbReference type="Proteomes" id="UP000477386"/>
    </source>
</evidence>
<name>A0A6M0IGJ2_9BACT</name>
<accession>A0A6M0IGJ2</accession>
<evidence type="ECO:0000313" key="2">
    <source>
        <dbReference type="EMBL" id="NEU66932.1"/>
    </source>
</evidence>
<keyword evidence="3" id="KW-1185">Reference proteome</keyword>